<feature type="region of interest" description="Disordered" evidence="4">
    <location>
        <begin position="1"/>
        <end position="63"/>
    </location>
</feature>
<dbReference type="GO" id="GO:0016567">
    <property type="term" value="P:protein ubiquitination"/>
    <property type="evidence" value="ECO:0007669"/>
    <property type="project" value="TreeGrafter"/>
</dbReference>
<feature type="transmembrane region" description="Helical" evidence="5">
    <location>
        <begin position="205"/>
        <end position="228"/>
    </location>
</feature>
<keyword evidence="3" id="KW-0862">Zinc</keyword>
<evidence type="ECO:0000256" key="2">
    <source>
        <dbReference type="ARBA" id="ARBA00022771"/>
    </source>
</evidence>
<keyword evidence="1" id="KW-0479">Metal-binding</keyword>
<dbReference type="Pfam" id="PF12906">
    <property type="entry name" value="RINGv"/>
    <property type="match status" value="1"/>
</dbReference>
<feature type="compositionally biased region" description="Basic and acidic residues" evidence="4">
    <location>
        <begin position="37"/>
        <end position="46"/>
    </location>
</feature>
<reference evidence="8" key="1">
    <citation type="journal article" date="2017" name="Nat. Commun.">
        <title>The asparagus genome sheds light on the origin and evolution of a young Y chromosome.</title>
        <authorList>
            <person name="Harkess A."/>
            <person name="Zhou J."/>
            <person name="Xu C."/>
            <person name="Bowers J.E."/>
            <person name="Van der Hulst R."/>
            <person name="Ayyampalayam S."/>
            <person name="Mercati F."/>
            <person name="Riccardi P."/>
            <person name="McKain M.R."/>
            <person name="Kakrana A."/>
            <person name="Tang H."/>
            <person name="Ray J."/>
            <person name="Groenendijk J."/>
            <person name="Arikit S."/>
            <person name="Mathioni S.M."/>
            <person name="Nakano M."/>
            <person name="Shan H."/>
            <person name="Telgmann-Rauber A."/>
            <person name="Kanno A."/>
            <person name="Yue Z."/>
            <person name="Chen H."/>
            <person name="Li W."/>
            <person name="Chen Y."/>
            <person name="Xu X."/>
            <person name="Zhang Y."/>
            <person name="Luo S."/>
            <person name="Chen H."/>
            <person name="Gao J."/>
            <person name="Mao Z."/>
            <person name="Pires J.C."/>
            <person name="Luo M."/>
            <person name="Kudrna D."/>
            <person name="Wing R.A."/>
            <person name="Meyers B.C."/>
            <person name="Yi K."/>
            <person name="Kong H."/>
            <person name="Lavrijsen P."/>
            <person name="Sunseri F."/>
            <person name="Falavigna A."/>
            <person name="Ye Y."/>
            <person name="Leebens-Mack J.H."/>
            <person name="Chen G."/>
        </authorList>
    </citation>
    <scope>NUCLEOTIDE SEQUENCE [LARGE SCALE GENOMIC DNA]</scope>
    <source>
        <strain evidence="8">cv. DH0086</strain>
    </source>
</reference>
<dbReference type="AlphaFoldDB" id="A0A5P1EBE7"/>
<dbReference type="InterPro" id="IPR011016">
    <property type="entry name" value="Znf_RING-CH"/>
</dbReference>
<dbReference type="Pfam" id="PF12428">
    <property type="entry name" value="DUF3675"/>
    <property type="match status" value="1"/>
</dbReference>
<dbReference type="InterPro" id="IPR033275">
    <property type="entry name" value="MARCH-like"/>
</dbReference>
<evidence type="ECO:0000256" key="5">
    <source>
        <dbReference type="SAM" id="Phobius"/>
    </source>
</evidence>
<keyword evidence="2" id="KW-0863">Zinc-finger</keyword>
<dbReference type="GO" id="GO:0008270">
    <property type="term" value="F:zinc ion binding"/>
    <property type="evidence" value="ECO:0007669"/>
    <property type="project" value="UniProtKB-KW"/>
</dbReference>
<keyword evidence="5" id="KW-0472">Membrane</keyword>
<name>A0A5P1EBE7_ASPOF</name>
<evidence type="ECO:0000313" key="8">
    <source>
        <dbReference type="Proteomes" id="UP000243459"/>
    </source>
</evidence>
<feature type="compositionally biased region" description="Acidic residues" evidence="4">
    <location>
        <begin position="22"/>
        <end position="36"/>
    </location>
</feature>
<feature type="transmembrane region" description="Helical" evidence="5">
    <location>
        <begin position="234"/>
        <end position="256"/>
    </location>
</feature>
<accession>A0A5P1EBE7</accession>
<dbReference type="InterPro" id="IPR013083">
    <property type="entry name" value="Znf_RING/FYVE/PHD"/>
</dbReference>
<dbReference type="EMBL" id="CM007387">
    <property type="protein sequence ID" value="ONK63188.1"/>
    <property type="molecule type" value="Genomic_DNA"/>
</dbReference>
<sequence>MSSSPARSPSVSDGGGRRSRDAEEEGDGGEEEVNGEEEGHVQGGHDDDVEPQLPHDDDSGATGAKKVEAVNAIAKEQGHDALLHYSDQDQAGGNFGHQNHQQPTSSLDLEFLFQLKLYGFQFAHRRCIQRWCDEKGSTVCEICLQKFEPGYTVPPKLALLDIAVTIRGSLEVPRLNYESQNTGLIDEESDNDYPGCSPPSHPSAALFRTIALIFMVLILARHLVIVLATGEGNYPFAAATVLLLRASGIFLPFYCIMRIIAAIQKKQQQHLYRTHRRDASAIQRVEEGELQQHVIQIHS</sequence>
<evidence type="ECO:0000256" key="1">
    <source>
        <dbReference type="ARBA" id="ARBA00022723"/>
    </source>
</evidence>
<dbReference type="GO" id="GO:0016020">
    <property type="term" value="C:membrane"/>
    <property type="evidence" value="ECO:0007669"/>
    <property type="project" value="TreeGrafter"/>
</dbReference>
<keyword evidence="5" id="KW-0812">Transmembrane</keyword>
<feature type="compositionally biased region" description="Low complexity" evidence="4">
    <location>
        <begin position="1"/>
        <end position="12"/>
    </location>
</feature>
<dbReference type="PANTHER" id="PTHR23012">
    <property type="entry name" value="RING/FYVE/PHD ZINC FINGER DOMAIN-CONTAINING"/>
    <property type="match status" value="1"/>
</dbReference>
<evidence type="ECO:0000256" key="3">
    <source>
        <dbReference type="ARBA" id="ARBA00022833"/>
    </source>
</evidence>
<keyword evidence="5" id="KW-1133">Transmembrane helix</keyword>
<gene>
    <name evidence="7" type="ORF">A4U43_C07F12310</name>
</gene>
<dbReference type="InterPro" id="IPR022143">
    <property type="entry name" value="DUF3675"/>
</dbReference>
<evidence type="ECO:0000256" key="4">
    <source>
        <dbReference type="SAM" id="MobiDB-lite"/>
    </source>
</evidence>
<keyword evidence="8" id="KW-1185">Reference proteome</keyword>
<dbReference type="Gene3D" id="3.30.40.10">
    <property type="entry name" value="Zinc/RING finger domain, C3HC4 (zinc finger)"/>
    <property type="match status" value="1"/>
</dbReference>
<evidence type="ECO:0000259" key="6">
    <source>
        <dbReference type="Pfam" id="PF12906"/>
    </source>
</evidence>
<dbReference type="SUPFAM" id="SSF57850">
    <property type="entry name" value="RING/U-box"/>
    <property type="match status" value="1"/>
</dbReference>
<feature type="domain" description="RING-CH-type" evidence="6">
    <location>
        <begin position="121"/>
        <end position="143"/>
    </location>
</feature>
<dbReference type="Gramene" id="ONK63188">
    <property type="protein sequence ID" value="ONK63188"/>
    <property type="gene ID" value="A4U43_C07F12310"/>
</dbReference>
<proteinExistence type="predicted"/>
<dbReference type="Proteomes" id="UP000243459">
    <property type="component" value="Chromosome 7"/>
</dbReference>
<evidence type="ECO:0000313" key="7">
    <source>
        <dbReference type="EMBL" id="ONK63188.1"/>
    </source>
</evidence>
<protein>
    <recommendedName>
        <fullName evidence="6">RING-CH-type domain-containing protein</fullName>
    </recommendedName>
</protein>
<dbReference type="PANTHER" id="PTHR23012:SF180">
    <property type="entry name" value="RING_FYVE_PHD ZINC FINGER SUPERFAMILY PROTEIN"/>
    <property type="match status" value="1"/>
</dbReference>
<dbReference type="GO" id="GO:0004842">
    <property type="term" value="F:ubiquitin-protein transferase activity"/>
    <property type="evidence" value="ECO:0007669"/>
    <property type="project" value="TreeGrafter"/>
</dbReference>
<organism evidence="7 8">
    <name type="scientific">Asparagus officinalis</name>
    <name type="common">Garden asparagus</name>
    <dbReference type="NCBI Taxonomy" id="4686"/>
    <lineage>
        <taxon>Eukaryota</taxon>
        <taxon>Viridiplantae</taxon>
        <taxon>Streptophyta</taxon>
        <taxon>Embryophyta</taxon>
        <taxon>Tracheophyta</taxon>
        <taxon>Spermatophyta</taxon>
        <taxon>Magnoliopsida</taxon>
        <taxon>Liliopsida</taxon>
        <taxon>Asparagales</taxon>
        <taxon>Asparagaceae</taxon>
        <taxon>Asparagoideae</taxon>
        <taxon>Asparagus</taxon>
    </lineage>
</organism>